<feature type="transmembrane region" description="Helical" evidence="1">
    <location>
        <begin position="131"/>
        <end position="150"/>
    </location>
</feature>
<protein>
    <submittedName>
        <fullName evidence="3">CPBP family intramembrane glutamic endopeptidase</fullName>
        <ecNumber evidence="3">3.4.-.-</ecNumber>
    </submittedName>
</protein>
<evidence type="ECO:0000313" key="4">
    <source>
        <dbReference type="Proteomes" id="UP001595615"/>
    </source>
</evidence>
<dbReference type="EMBL" id="JBHRXV010000007">
    <property type="protein sequence ID" value="MFC3712729.1"/>
    <property type="molecule type" value="Genomic_DNA"/>
</dbReference>
<reference evidence="4" key="1">
    <citation type="journal article" date="2019" name="Int. J. Syst. Evol. Microbiol.">
        <title>The Global Catalogue of Microorganisms (GCM) 10K type strain sequencing project: providing services to taxonomists for standard genome sequencing and annotation.</title>
        <authorList>
            <consortium name="The Broad Institute Genomics Platform"/>
            <consortium name="The Broad Institute Genome Sequencing Center for Infectious Disease"/>
            <person name="Wu L."/>
            <person name="Ma J."/>
        </authorList>
    </citation>
    <scope>NUCLEOTIDE SEQUENCE [LARGE SCALE GENOMIC DNA]</scope>
    <source>
        <strain evidence="4">KCTC 42644</strain>
    </source>
</reference>
<dbReference type="Pfam" id="PF02517">
    <property type="entry name" value="Rce1-like"/>
    <property type="match status" value="1"/>
</dbReference>
<keyword evidence="1" id="KW-0812">Transmembrane</keyword>
<keyword evidence="1" id="KW-1133">Transmembrane helix</keyword>
<accession>A0ABV7X9E0</accession>
<organism evidence="3 4">
    <name type="scientific">Sphingoaurantiacus capsulatus</name>
    <dbReference type="NCBI Taxonomy" id="1771310"/>
    <lineage>
        <taxon>Bacteria</taxon>
        <taxon>Pseudomonadati</taxon>
        <taxon>Pseudomonadota</taxon>
        <taxon>Alphaproteobacteria</taxon>
        <taxon>Sphingomonadales</taxon>
        <taxon>Sphingosinicellaceae</taxon>
        <taxon>Sphingoaurantiacus</taxon>
    </lineage>
</organism>
<name>A0ABV7X9E0_9SPHN</name>
<feature type="transmembrane region" description="Helical" evidence="1">
    <location>
        <begin position="44"/>
        <end position="67"/>
    </location>
</feature>
<feature type="domain" description="CAAX prenyl protease 2/Lysostaphin resistance protein A-like" evidence="2">
    <location>
        <begin position="133"/>
        <end position="223"/>
    </location>
</feature>
<evidence type="ECO:0000256" key="1">
    <source>
        <dbReference type="SAM" id="Phobius"/>
    </source>
</evidence>
<keyword evidence="4" id="KW-1185">Reference proteome</keyword>
<dbReference type="Proteomes" id="UP001595615">
    <property type="component" value="Unassembled WGS sequence"/>
</dbReference>
<sequence length="241" mass="26086">MATSLIETTRRYAVPILIGAAVAIAGILPWALIAPINARVRPDLPWAAVAMVAYLALYVAWLNGAGWPKRWREWRHESLRLWRPGPSIWTRAGLGPTLALLALLTMLYILWIALDGQRPPPDLSLYPTTAYRISIVLIGALVSGLVEEVAFRGYMQSRLERYGAGTAIVVTSLVFTLFHGVHGGAALLLLGPGLFIASALYGMLAYHTGSIVPGIVMHTLGDLSYTFFATLGGDARLLIAP</sequence>
<gene>
    <name evidence="3" type="ORF">ACFOMD_09120</name>
</gene>
<dbReference type="EC" id="3.4.-.-" evidence="3"/>
<keyword evidence="1" id="KW-0472">Membrane</keyword>
<dbReference type="InterPro" id="IPR003675">
    <property type="entry name" value="Rce1/LyrA-like_dom"/>
</dbReference>
<dbReference type="GO" id="GO:0016787">
    <property type="term" value="F:hydrolase activity"/>
    <property type="evidence" value="ECO:0007669"/>
    <property type="project" value="UniProtKB-KW"/>
</dbReference>
<comment type="caution">
    <text evidence="3">The sequence shown here is derived from an EMBL/GenBank/DDBJ whole genome shotgun (WGS) entry which is preliminary data.</text>
</comment>
<feature type="transmembrane region" description="Helical" evidence="1">
    <location>
        <begin position="187"/>
        <end position="206"/>
    </location>
</feature>
<keyword evidence="3" id="KW-0378">Hydrolase</keyword>
<proteinExistence type="predicted"/>
<feature type="transmembrane region" description="Helical" evidence="1">
    <location>
        <begin position="88"/>
        <end position="111"/>
    </location>
</feature>
<feature type="transmembrane region" description="Helical" evidence="1">
    <location>
        <begin position="12"/>
        <end position="32"/>
    </location>
</feature>
<evidence type="ECO:0000313" key="3">
    <source>
        <dbReference type="EMBL" id="MFC3712729.1"/>
    </source>
</evidence>
<dbReference type="RefSeq" id="WP_380860187.1">
    <property type="nucleotide sequence ID" value="NZ_JBHRXV010000007.1"/>
</dbReference>
<feature type="transmembrane region" description="Helical" evidence="1">
    <location>
        <begin position="162"/>
        <end position="181"/>
    </location>
</feature>
<evidence type="ECO:0000259" key="2">
    <source>
        <dbReference type="Pfam" id="PF02517"/>
    </source>
</evidence>